<dbReference type="EMBL" id="JAAIYP010000045">
    <property type="protein sequence ID" value="NFV82117.1"/>
    <property type="molecule type" value="Genomic_DNA"/>
</dbReference>
<gene>
    <name evidence="2" type="ORF">G4223_18560</name>
</gene>
<comment type="caution">
    <text evidence="2">The sequence shown here is derived from an EMBL/GenBank/DDBJ whole genome shotgun (WGS) entry which is preliminary data.</text>
</comment>
<feature type="compositionally biased region" description="Polar residues" evidence="1">
    <location>
        <begin position="79"/>
        <end position="103"/>
    </location>
</feature>
<sequence length="103" mass="10246">MSGAITAVAIASVASAAYGIYSGERAADAQKSAQAQAREIADKQANAAQQALNQANQKKPDTSAILSAAQQTGRGGQSGTMLTGPQGVDPTSLTLGKNTLLGS</sequence>
<evidence type="ECO:0000256" key="1">
    <source>
        <dbReference type="SAM" id="MobiDB-lite"/>
    </source>
</evidence>
<proteinExistence type="predicted"/>
<protein>
    <submittedName>
        <fullName evidence="2">Uncharacterized protein</fullName>
    </submittedName>
</protein>
<organism evidence="2 3">
    <name type="scientific">Magnetospirillum aberrantis SpK</name>
    <dbReference type="NCBI Taxonomy" id="908842"/>
    <lineage>
        <taxon>Bacteria</taxon>
        <taxon>Pseudomonadati</taxon>
        <taxon>Pseudomonadota</taxon>
        <taxon>Alphaproteobacteria</taxon>
        <taxon>Rhodospirillales</taxon>
        <taxon>Rhodospirillaceae</taxon>
        <taxon>Magnetospirillum</taxon>
    </lineage>
</organism>
<feature type="compositionally biased region" description="Low complexity" evidence="1">
    <location>
        <begin position="38"/>
        <end position="57"/>
    </location>
</feature>
<dbReference type="RefSeq" id="WP_163682816.1">
    <property type="nucleotide sequence ID" value="NZ_JAAIYP010000045.1"/>
</dbReference>
<evidence type="ECO:0000313" key="3">
    <source>
        <dbReference type="Proteomes" id="UP000480684"/>
    </source>
</evidence>
<keyword evidence="3" id="KW-1185">Reference proteome</keyword>
<name>A0A7C9QWF4_9PROT</name>
<dbReference type="Proteomes" id="UP000480684">
    <property type="component" value="Unassembled WGS sequence"/>
</dbReference>
<dbReference type="AlphaFoldDB" id="A0A7C9QWF4"/>
<accession>A0A7C9QWF4</accession>
<reference evidence="2 3" key="1">
    <citation type="submission" date="2020-02" db="EMBL/GenBank/DDBJ databases">
        <authorList>
            <person name="Dziuba M."/>
            <person name="Kuznetsov B."/>
            <person name="Mardanov A."/>
            <person name="Ravin N."/>
            <person name="Grouzdev D."/>
        </authorList>
    </citation>
    <scope>NUCLEOTIDE SEQUENCE [LARGE SCALE GENOMIC DNA]</scope>
    <source>
        <strain evidence="2 3">SpK</strain>
    </source>
</reference>
<evidence type="ECO:0000313" key="2">
    <source>
        <dbReference type="EMBL" id="NFV82117.1"/>
    </source>
</evidence>
<feature type="region of interest" description="Disordered" evidence="1">
    <location>
        <begin position="38"/>
        <end position="103"/>
    </location>
</feature>